<reference evidence="2" key="1">
    <citation type="submission" date="2022-04" db="EMBL/GenBank/DDBJ databases">
        <title>Carnegiea gigantea Genome sequencing and assembly v2.</title>
        <authorList>
            <person name="Copetti D."/>
            <person name="Sanderson M.J."/>
            <person name="Burquez A."/>
            <person name="Wojciechowski M.F."/>
        </authorList>
    </citation>
    <scope>NUCLEOTIDE SEQUENCE</scope>
    <source>
        <strain evidence="2">SGP5-SGP5p</strain>
        <tissue evidence="2">Aerial part</tissue>
    </source>
</reference>
<protein>
    <recommendedName>
        <fullName evidence="1">DUF8040 domain-containing protein</fullName>
    </recommendedName>
</protein>
<dbReference type="InterPro" id="IPR058353">
    <property type="entry name" value="DUF8040"/>
</dbReference>
<name>A0A9Q1GJM6_9CARY</name>
<accession>A0A9Q1GJM6</accession>
<dbReference type="EMBL" id="JAKOGI010003231">
    <property type="protein sequence ID" value="KAJ8420674.1"/>
    <property type="molecule type" value="Genomic_DNA"/>
</dbReference>
<evidence type="ECO:0000259" key="1">
    <source>
        <dbReference type="Pfam" id="PF26138"/>
    </source>
</evidence>
<dbReference type="Pfam" id="PF26138">
    <property type="entry name" value="DUF8040"/>
    <property type="match status" value="1"/>
</dbReference>
<dbReference type="Proteomes" id="UP001153076">
    <property type="component" value="Unassembled WGS sequence"/>
</dbReference>
<organism evidence="2 3">
    <name type="scientific">Carnegiea gigantea</name>
    <dbReference type="NCBI Taxonomy" id="171969"/>
    <lineage>
        <taxon>Eukaryota</taxon>
        <taxon>Viridiplantae</taxon>
        <taxon>Streptophyta</taxon>
        <taxon>Embryophyta</taxon>
        <taxon>Tracheophyta</taxon>
        <taxon>Spermatophyta</taxon>
        <taxon>Magnoliopsida</taxon>
        <taxon>eudicotyledons</taxon>
        <taxon>Gunneridae</taxon>
        <taxon>Pentapetalae</taxon>
        <taxon>Caryophyllales</taxon>
        <taxon>Cactineae</taxon>
        <taxon>Cactaceae</taxon>
        <taxon>Cactoideae</taxon>
        <taxon>Echinocereeae</taxon>
        <taxon>Carnegiea</taxon>
    </lineage>
</organism>
<dbReference type="AlphaFoldDB" id="A0A9Q1GJM6"/>
<feature type="domain" description="DUF8040" evidence="1">
    <location>
        <begin position="153"/>
        <end position="244"/>
    </location>
</feature>
<gene>
    <name evidence="2" type="ORF">Cgig2_025356</name>
</gene>
<sequence length="288" mass="33360">MKERRVSGVLAKILLEDSSEDGDLKNNCDPDKKLELHILEMGYLLYLLLSIMSKISCRLRALLSRGHVVDVMPKFFVLMVFMDSIDFILPAKGIGPFENMASFKFRDKDDMKTMDDEENVLCVMLLDNVEDLTSEPPSILRLPRLRCERGGESGGEFIHRIVYQEPETCKEKLRLTPHTFIQLVNLLIDRRSLRDDAKVKVPEQVGMCLFILARGASYRDAKDKFKRGIVIVKHYHREVLKALVELSSDVIRPYQNLNAVPQEIEDSRGYYWPYFKVKFLLCMNHLCK</sequence>
<dbReference type="OrthoDB" id="1635626at2759"/>
<evidence type="ECO:0000313" key="3">
    <source>
        <dbReference type="Proteomes" id="UP001153076"/>
    </source>
</evidence>
<comment type="caution">
    <text evidence="2">The sequence shown here is derived from an EMBL/GenBank/DDBJ whole genome shotgun (WGS) entry which is preliminary data.</text>
</comment>
<evidence type="ECO:0000313" key="2">
    <source>
        <dbReference type="EMBL" id="KAJ8420674.1"/>
    </source>
</evidence>
<proteinExistence type="predicted"/>
<keyword evidence="3" id="KW-1185">Reference proteome</keyword>